<evidence type="ECO:0000256" key="1">
    <source>
        <dbReference type="ARBA" id="ARBA00009865"/>
    </source>
</evidence>
<comment type="caution">
    <text evidence="9">The sequence shown here is derived from an EMBL/GenBank/DDBJ whole genome shotgun (WGS) entry which is preliminary data.</text>
</comment>
<feature type="chain" id="PRO_5045736882" evidence="7">
    <location>
        <begin position="23"/>
        <end position="723"/>
    </location>
</feature>
<keyword evidence="5" id="KW-0119">Carbohydrate metabolism</keyword>
<dbReference type="Proteomes" id="UP000245523">
    <property type="component" value="Unassembled WGS sequence"/>
</dbReference>
<evidence type="ECO:0000256" key="4">
    <source>
        <dbReference type="ARBA" id="ARBA00022801"/>
    </source>
</evidence>
<dbReference type="SMART" id="SM00606">
    <property type="entry name" value="CBD_IV"/>
    <property type="match status" value="2"/>
</dbReference>
<keyword evidence="10" id="KW-1185">Reference proteome</keyword>
<dbReference type="InterPro" id="IPR023296">
    <property type="entry name" value="Glyco_hydro_beta-prop_sf"/>
</dbReference>
<keyword evidence="4" id="KW-0378">Hydrolase</keyword>
<keyword evidence="2" id="KW-0858">Xylan degradation</keyword>
<keyword evidence="2" id="KW-0624">Polysaccharide degradation</keyword>
<reference evidence="9 10" key="1">
    <citation type="submission" date="2018-05" db="EMBL/GenBank/DDBJ databases">
        <title>Animal gut microbial communities from fecal samples from Wisconsin, USA.</title>
        <authorList>
            <person name="Neumann A."/>
        </authorList>
    </citation>
    <scope>NUCLEOTIDE SEQUENCE [LARGE SCALE GENOMIC DNA]</scope>
    <source>
        <strain evidence="9 10">UWS4</strain>
    </source>
</reference>
<comment type="similarity">
    <text evidence="1">Belongs to the glycosyl hydrolase 43 family.</text>
</comment>
<feature type="domain" description="CBM6" evidence="8">
    <location>
        <begin position="354"/>
        <end position="488"/>
    </location>
</feature>
<protein>
    <submittedName>
        <fullName evidence="9">Carbohydrate binding protein with CBM6 domain</fullName>
    </submittedName>
</protein>
<proteinExistence type="inferred from homology"/>
<dbReference type="Gene3D" id="2.115.10.20">
    <property type="entry name" value="Glycosyl hydrolase domain, family 43"/>
    <property type="match status" value="1"/>
</dbReference>
<dbReference type="CDD" id="cd04080">
    <property type="entry name" value="CBM6_cellulase-like"/>
    <property type="match status" value="1"/>
</dbReference>
<dbReference type="EMBL" id="QGHD01000015">
    <property type="protein sequence ID" value="PWK97284.1"/>
    <property type="molecule type" value="Genomic_DNA"/>
</dbReference>
<dbReference type="Pfam" id="PF04616">
    <property type="entry name" value="Glyco_hydro_43"/>
    <property type="match status" value="1"/>
</dbReference>
<evidence type="ECO:0000256" key="3">
    <source>
        <dbReference type="ARBA" id="ARBA00022729"/>
    </source>
</evidence>
<dbReference type="PROSITE" id="PS51175">
    <property type="entry name" value="CBM6"/>
    <property type="match status" value="2"/>
</dbReference>
<dbReference type="PANTHER" id="PTHR43772">
    <property type="entry name" value="ENDO-1,4-BETA-XYLANASE"/>
    <property type="match status" value="1"/>
</dbReference>
<dbReference type="RefSeq" id="WP_106198922.1">
    <property type="nucleotide sequence ID" value="NZ_JAXEIU010000056.1"/>
</dbReference>
<name>A0ABX5LKD2_9BACT</name>
<evidence type="ECO:0000256" key="7">
    <source>
        <dbReference type="SAM" id="SignalP"/>
    </source>
</evidence>
<dbReference type="InterPro" id="IPR006584">
    <property type="entry name" value="Cellulose-bd_IV"/>
</dbReference>
<evidence type="ECO:0000256" key="5">
    <source>
        <dbReference type="ARBA" id="ARBA00023277"/>
    </source>
</evidence>
<dbReference type="SUPFAM" id="SSF75005">
    <property type="entry name" value="Arabinanase/levansucrase/invertase"/>
    <property type="match status" value="1"/>
</dbReference>
<dbReference type="PANTHER" id="PTHR43772:SF2">
    <property type="entry name" value="PUTATIVE (AFU_ORTHOLOGUE AFUA_2G04480)-RELATED"/>
    <property type="match status" value="1"/>
</dbReference>
<gene>
    <name evidence="9" type="ORF">B0H50_1153</name>
</gene>
<keyword evidence="6" id="KW-0326">Glycosidase</keyword>
<dbReference type="SUPFAM" id="SSF49785">
    <property type="entry name" value="Galactose-binding domain-like"/>
    <property type="match status" value="2"/>
</dbReference>
<dbReference type="InterPro" id="IPR005084">
    <property type="entry name" value="CBM6"/>
</dbReference>
<feature type="domain" description="CBM6" evidence="8">
    <location>
        <begin position="509"/>
        <end position="650"/>
    </location>
</feature>
<organism evidence="9 10">
    <name type="scientific">Hallerella porci</name>
    <dbReference type="NCBI Taxonomy" id="1945871"/>
    <lineage>
        <taxon>Bacteria</taxon>
        <taxon>Pseudomonadati</taxon>
        <taxon>Fibrobacterota</taxon>
        <taxon>Fibrobacteria</taxon>
        <taxon>Fibrobacterales</taxon>
        <taxon>Fibrobacteraceae</taxon>
        <taxon>Hallerella</taxon>
    </lineage>
</organism>
<evidence type="ECO:0000313" key="9">
    <source>
        <dbReference type="EMBL" id="PWK97284.1"/>
    </source>
</evidence>
<dbReference type="InterPro" id="IPR052176">
    <property type="entry name" value="Glycosyl_Hydrlase_43_Enz"/>
</dbReference>
<feature type="signal peptide" evidence="7">
    <location>
        <begin position="1"/>
        <end position="22"/>
    </location>
</feature>
<dbReference type="Pfam" id="PF03422">
    <property type="entry name" value="CBM_6"/>
    <property type="match status" value="2"/>
</dbReference>
<accession>A0ABX5LKD2</accession>
<dbReference type="CDD" id="cd04084">
    <property type="entry name" value="CBM6_xylanase-like"/>
    <property type="match status" value="1"/>
</dbReference>
<evidence type="ECO:0000256" key="6">
    <source>
        <dbReference type="ARBA" id="ARBA00023295"/>
    </source>
</evidence>
<evidence type="ECO:0000313" key="10">
    <source>
        <dbReference type="Proteomes" id="UP000245523"/>
    </source>
</evidence>
<sequence length="723" mass="79288">MGFCRIVSVAALAAGFGVCAFADNPIVNYHYLADPAATANDSMFYIITDSDDLAGDSNYTIKSLYALASYDMKNWIDYGIILEAKREYDNINDIWASGIDIGPDGKFYIVYPDGGGGGVGLVVADQINGPYTNPIPNNKKLINNWGGGLADCDGIGWCFDPAIFFDDDGQGYFTFGGGNSDSRPAAENNNNIFNIYKFNKEVNGFDVSSKTQLKIAGPKAMEASYIHKKGDTYYLSYSTSDLRIAYGTSKNVMGPYTYKGIFMDNPNVNGQNINAHNNNHHGIAQFKGKWYVVYHDRRLVQAAEHPISLGKANPAPAFHRSVSIDEFTYNGDEMNKLTFTNEGPKQIQNFNPYRTYPALTSSMQRNVRSRTDWNKSDWSKGVAAKHILTPYASKESWIRISGVDFGDGAKAFQVKAASVADGNKIEIRKGSVTGKLAGTCALEKTSGWNQYAENKCEVSNLDGVVDQLFLVFKGSADSTMGILEWSFADEVKPEIPQAPFGGIAAKIPGKIEAENYDEGGARKAYYDNEKENQGDAKFREDEGVDIVLGGSGKALGYTVAGEWIEYTVNVPTAGIYQLTLNIASGSETSSLQFLVNDQAITDTIKIPKTDSTWNVYQEIDAGKVTLAAGEQILKMQITGSYVNVDWFELSDTATTGIINRLNFEGNSAETQFDVFDVNGNRILGIRSSVSQISDEVRNAVHRSGIYLVRGKRNGFVKRIRVTE</sequence>
<dbReference type="InterPro" id="IPR008979">
    <property type="entry name" value="Galactose-bd-like_sf"/>
</dbReference>
<dbReference type="Gene3D" id="2.60.120.260">
    <property type="entry name" value="Galactose-binding domain-like"/>
    <property type="match status" value="2"/>
</dbReference>
<keyword evidence="3 7" id="KW-0732">Signal</keyword>
<dbReference type="InterPro" id="IPR006710">
    <property type="entry name" value="Glyco_hydro_43"/>
</dbReference>
<evidence type="ECO:0000256" key="2">
    <source>
        <dbReference type="ARBA" id="ARBA00022651"/>
    </source>
</evidence>
<evidence type="ECO:0000259" key="8">
    <source>
        <dbReference type="PROSITE" id="PS51175"/>
    </source>
</evidence>